<keyword evidence="5" id="KW-1185">Reference proteome</keyword>
<feature type="domain" description="PLAT" evidence="3">
    <location>
        <begin position="1"/>
        <end position="116"/>
    </location>
</feature>
<evidence type="ECO:0000313" key="4">
    <source>
        <dbReference type="EMBL" id="UYV63030.1"/>
    </source>
</evidence>
<dbReference type="InterPro" id="IPR051223">
    <property type="entry name" value="Polycystin"/>
</dbReference>
<gene>
    <name evidence="4" type="ORF">LAZ67_2002890</name>
</gene>
<accession>A0ABY6K709</accession>
<feature type="transmembrane region" description="Helical" evidence="2">
    <location>
        <begin position="203"/>
        <end position="225"/>
    </location>
</feature>
<name>A0ABY6K709_9ARAC</name>
<dbReference type="InterPro" id="IPR000434">
    <property type="entry name" value="PC1"/>
</dbReference>
<dbReference type="PANTHER" id="PTHR10877">
    <property type="entry name" value="POLYCYSTIN FAMILY MEMBER"/>
    <property type="match status" value="1"/>
</dbReference>
<keyword evidence="2" id="KW-1133">Transmembrane helix</keyword>
<evidence type="ECO:0000259" key="3">
    <source>
        <dbReference type="PROSITE" id="PS50095"/>
    </source>
</evidence>
<dbReference type="PRINTS" id="PR00500">
    <property type="entry name" value="POLYCYSTIN1"/>
</dbReference>
<dbReference type="Pfam" id="PF01477">
    <property type="entry name" value="PLAT"/>
    <property type="match status" value="1"/>
</dbReference>
<dbReference type="InterPro" id="IPR036392">
    <property type="entry name" value="PLAT/LH2_dom_sf"/>
</dbReference>
<sequence length="247" mass="28113">MIVFTGDKDAAATDSKVQFILSGDDDETQVRTLADDKRPLFRRGAADSFVMSVPRPLGRLNFLRIWHDNKGKGKFRSWFLSFVVVRDVQTGEKFEFICNRWLAVEKDDGMIDRLLPVAGKDEATQFSHLFRLTTQKNLSDGHLWFSVFMRPPKSRFTRCQRAASCMALLYLSMLVNAMWYGQVPSKPGANAFSIGPLSMSPEQIGVGLMANLIVFPPTFLIITLFRKSRLRTLRPNRITEAIKKQKC</sequence>
<keyword evidence="2" id="KW-0812">Transmembrane</keyword>
<evidence type="ECO:0000256" key="1">
    <source>
        <dbReference type="PROSITE-ProRule" id="PRU00152"/>
    </source>
</evidence>
<evidence type="ECO:0000256" key="2">
    <source>
        <dbReference type="SAM" id="Phobius"/>
    </source>
</evidence>
<dbReference type="EMBL" id="CP092864">
    <property type="protein sequence ID" value="UYV63030.1"/>
    <property type="molecule type" value="Genomic_DNA"/>
</dbReference>
<protein>
    <recommendedName>
        <fullName evidence="3">PLAT domain-containing protein</fullName>
    </recommendedName>
</protein>
<dbReference type="PANTHER" id="PTHR10877:SF150">
    <property type="entry name" value="REJ DOMAIN-CONTAINING PROTEIN"/>
    <property type="match status" value="1"/>
</dbReference>
<organism evidence="4 5">
    <name type="scientific">Cordylochernes scorpioides</name>
    <dbReference type="NCBI Taxonomy" id="51811"/>
    <lineage>
        <taxon>Eukaryota</taxon>
        <taxon>Metazoa</taxon>
        <taxon>Ecdysozoa</taxon>
        <taxon>Arthropoda</taxon>
        <taxon>Chelicerata</taxon>
        <taxon>Arachnida</taxon>
        <taxon>Pseudoscorpiones</taxon>
        <taxon>Cheliferoidea</taxon>
        <taxon>Chernetidae</taxon>
        <taxon>Cordylochernes</taxon>
    </lineage>
</organism>
<dbReference type="InterPro" id="IPR001024">
    <property type="entry name" value="PLAT/LH2_dom"/>
</dbReference>
<reference evidence="4 5" key="1">
    <citation type="submission" date="2022-01" db="EMBL/GenBank/DDBJ databases">
        <title>A chromosomal length assembly of Cordylochernes scorpioides.</title>
        <authorList>
            <person name="Zeh D."/>
            <person name="Zeh J."/>
        </authorList>
    </citation>
    <scope>NUCLEOTIDE SEQUENCE [LARGE SCALE GENOMIC DNA]</scope>
    <source>
        <strain evidence="4">IN4F17</strain>
        <tissue evidence="4">Whole Body</tissue>
    </source>
</reference>
<dbReference type="Gene3D" id="2.60.60.20">
    <property type="entry name" value="PLAT/LH2 domain"/>
    <property type="match status" value="1"/>
</dbReference>
<keyword evidence="2" id="KW-0472">Membrane</keyword>
<proteinExistence type="predicted"/>
<dbReference type="SUPFAM" id="SSF49723">
    <property type="entry name" value="Lipase/lipooxygenase domain (PLAT/LH2 domain)"/>
    <property type="match status" value="1"/>
</dbReference>
<feature type="transmembrane region" description="Helical" evidence="2">
    <location>
        <begin position="162"/>
        <end position="183"/>
    </location>
</feature>
<evidence type="ECO:0000313" key="5">
    <source>
        <dbReference type="Proteomes" id="UP001235939"/>
    </source>
</evidence>
<dbReference type="SMART" id="SM00308">
    <property type="entry name" value="LH2"/>
    <property type="match status" value="1"/>
</dbReference>
<dbReference type="Proteomes" id="UP001235939">
    <property type="component" value="Chromosome 02"/>
</dbReference>
<comment type="caution">
    <text evidence="1">Lacks conserved residue(s) required for the propagation of feature annotation.</text>
</comment>
<dbReference type="PROSITE" id="PS50095">
    <property type="entry name" value="PLAT"/>
    <property type="match status" value="1"/>
</dbReference>